<dbReference type="EMBL" id="VCEI01000028">
    <property type="protein sequence ID" value="TLU90680.1"/>
    <property type="molecule type" value="Genomic_DNA"/>
</dbReference>
<dbReference type="Proteomes" id="UP000309788">
    <property type="component" value="Unassembled WGS sequence"/>
</dbReference>
<organism evidence="1 2">
    <name type="scientific">Dyadobacter sediminis</name>
    <dbReference type="NCBI Taxonomy" id="1493691"/>
    <lineage>
        <taxon>Bacteria</taxon>
        <taxon>Pseudomonadati</taxon>
        <taxon>Bacteroidota</taxon>
        <taxon>Cytophagia</taxon>
        <taxon>Cytophagales</taxon>
        <taxon>Spirosomataceae</taxon>
        <taxon>Dyadobacter</taxon>
    </lineage>
</organism>
<dbReference type="AlphaFoldDB" id="A0A5R9K9L5"/>
<dbReference type="RefSeq" id="WP_138283004.1">
    <property type="nucleotide sequence ID" value="NZ_BMGE01000005.1"/>
</dbReference>
<dbReference type="OrthoDB" id="965682at2"/>
<keyword evidence="2" id="KW-1185">Reference proteome</keyword>
<reference evidence="1 2" key="1">
    <citation type="submission" date="2019-05" db="EMBL/GenBank/DDBJ databases">
        <authorList>
            <person name="Qu J.-H."/>
        </authorList>
    </citation>
    <scope>NUCLEOTIDE SEQUENCE [LARGE SCALE GENOMIC DNA]</scope>
    <source>
        <strain evidence="1 2">Z12</strain>
    </source>
</reference>
<sequence length="71" mass="8115">MASLNISINQLLEVIKGLNEIEKIQVKNALEEDFFISEEKVNELLKRKTDFISGSSSSRSWENIKSENESL</sequence>
<name>A0A5R9K9L5_9BACT</name>
<evidence type="ECO:0008006" key="3">
    <source>
        <dbReference type="Google" id="ProtNLM"/>
    </source>
</evidence>
<gene>
    <name evidence="1" type="ORF">FEM55_19205</name>
</gene>
<evidence type="ECO:0000313" key="2">
    <source>
        <dbReference type="Proteomes" id="UP000309788"/>
    </source>
</evidence>
<protein>
    <recommendedName>
        <fullName evidence="3">Addiction module protein</fullName>
    </recommendedName>
</protein>
<comment type="caution">
    <text evidence="1">The sequence shown here is derived from an EMBL/GenBank/DDBJ whole genome shotgun (WGS) entry which is preliminary data.</text>
</comment>
<accession>A0A5R9K9L5</accession>
<proteinExistence type="predicted"/>
<evidence type="ECO:0000313" key="1">
    <source>
        <dbReference type="EMBL" id="TLU90680.1"/>
    </source>
</evidence>